<organism evidence="1 2">
    <name type="scientific">Mycolicibacterium mucogenicum</name>
    <name type="common">Mycobacterium mucogenicum</name>
    <dbReference type="NCBI Taxonomy" id="56689"/>
    <lineage>
        <taxon>Bacteria</taxon>
        <taxon>Bacillati</taxon>
        <taxon>Actinomycetota</taxon>
        <taxon>Actinomycetes</taxon>
        <taxon>Mycobacteriales</taxon>
        <taxon>Mycobacteriaceae</taxon>
        <taxon>Mycolicibacterium</taxon>
    </lineage>
</organism>
<name>A0A1A0MJ76_MYCMU</name>
<gene>
    <name evidence="1" type="ORF">A5642_24075</name>
</gene>
<protein>
    <submittedName>
        <fullName evidence="1">Uncharacterized protein</fullName>
    </submittedName>
</protein>
<dbReference type="OrthoDB" id="4565362at2"/>
<reference evidence="1 2" key="1">
    <citation type="submission" date="2016-06" db="EMBL/GenBank/DDBJ databases">
        <authorList>
            <person name="Kjaerup R.B."/>
            <person name="Dalgaard T.S."/>
            <person name="Juul-Madsen H.R."/>
        </authorList>
    </citation>
    <scope>NUCLEOTIDE SEQUENCE [LARGE SCALE GENOMIC DNA]</scope>
    <source>
        <strain evidence="1 2">1199456.5</strain>
    </source>
</reference>
<sequence>MATSTSREQALRRLPLPYSLALRLRDARVAADLICEYVGVEPSALAGIYRIGEAKLAAAQHDLGVTEPATLPVAFEPGH</sequence>
<comment type="caution">
    <text evidence="1">The sequence shown here is derived from an EMBL/GenBank/DDBJ whole genome shotgun (WGS) entry which is preliminary data.</text>
</comment>
<dbReference type="AlphaFoldDB" id="A0A1A0MJ76"/>
<dbReference type="RefSeq" id="WP_064859578.1">
    <property type="nucleotide sequence ID" value="NZ_LZSF01000178.1"/>
</dbReference>
<dbReference type="EMBL" id="LZSF01000178">
    <property type="protein sequence ID" value="OBA85475.1"/>
    <property type="molecule type" value="Genomic_DNA"/>
</dbReference>
<dbReference type="Proteomes" id="UP000093962">
    <property type="component" value="Unassembled WGS sequence"/>
</dbReference>
<proteinExistence type="predicted"/>
<evidence type="ECO:0000313" key="1">
    <source>
        <dbReference type="EMBL" id="OBA85475.1"/>
    </source>
</evidence>
<evidence type="ECO:0000313" key="2">
    <source>
        <dbReference type="Proteomes" id="UP000093962"/>
    </source>
</evidence>
<accession>A0A1A0MJ76</accession>